<dbReference type="GO" id="GO:0016020">
    <property type="term" value="C:membrane"/>
    <property type="evidence" value="ECO:0007669"/>
    <property type="project" value="UniProtKB-SubCell"/>
</dbReference>
<dbReference type="PROSITE" id="PS00237">
    <property type="entry name" value="G_PROTEIN_RECEP_F1_1"/>
    <property type="match status" value="1"/>
</dbReference>
<dbReference type="Gene3D" id="1.20.1070.10">
    <property type="entry name" value="Rhodopsin 7-helix transmembrane proteins"/>
    <property type="match status" value="1"/>
</dbReference>
<feature type="transmembrane region" description="Helical" evidence="5">
    <location>
        <begin position="116"/>
        <end position="136"/>
    </location>
</feature>
<evidence type="ECO:0000256" key="3">
    <source>
        <dbReference type="ARBA" id="ARBA00022989"/>
    </source>
</evidence>
<feature type="transmembrane region" description="Helical" evidence="5">
    <location>
        <begin position="240"/>
        <end position="260"/>
    </location>
</feature>
<sequence>LGILGLLAHGISLYIIRKSPRYNNTFGILFTTYVLFHIQTAIILILWTFIRIFVYVKYGKDMELASISWRIFTRISSPLANSTLYAAIWMQAVLAINRFCAISYPMTYRRMFNRRSAWITVISLWSCSTLITAFYYNMRCNEFVFSLSLSLSLIAIWVGYISYYRAECVVYCEANTHSWSTLCGPCNHTFITYIAILLSDFIIAISLAIDSFAFYRVIAYLKGKRHREANAAQGKYKQEILFFKETCVSTAIYAIFAAIFRIKMPISRLTKITYIWLAILTLDG</sequence>
<proteinExistence type="predicted"/>
<evidence type="ECO:0000313" key="7">
    <source>
        <dbReference type="Proteomes" id="UP000050640"/>
    </source>
</evidence>
<dbReference type="PANTHER" id="PTHR23017:SF3">
    <property type="entry name" value="G-PROTEIN COUPLED RECEPTORS FAMILY 1 PROFILE DOMAIN-CONTAINING PROTEIN"/>
    <property type="match status" value="1"/>
</dbReference>
<organism evidence="7 8">
    <name type="scientific">Elaeophora elaphi</name>
    <dbReference type="NCBI Taxonomy" id="1147741"/>
    <lineage>
        <taxon>Eukaryota</taxon>
        <taxon>Metazoa</taxon>
        <taxon>Ecdysozoa</taxon>
        <taxon>Nematoda</taxon>
        <taxon>Chromadorea</taxon>
        <taxon>Rhabditida</taxon>
        <taxon>Spirurina</taxon>
        <taxon>Spiruromorpha</taxon>
        <taxon>Filarioidea</taxon>
        <taxon>Onchocercidae</taxon>
        <taxon>Elaeophora</taxon>
    </lineage>
</organism>
<dbReference type="InterPro" id="IPR019430">
    <property type="entry name" value="7TM_GPCR_serpentine_rcpt_Srx"/>
</dbReference>
<comment type="subcellular location">
    <subcellularLocation>
        <location evidence="1">Membrane</location>
    </subcellularLocation>
</comment>
<evidence type="ECO:0000256" key="1">
    <source>
        <dbReference type="ARBA" id="ARBA00004370"/>
    </source>
</evidence>
<dbReference type="PANTHER" id="PTHR23017">
    <property type="entry name" value="SERPENTINE RECEPTOR, CLASS X"/>
    <property type="match status" value="1"/>
</dbReference>
<keyword evidence="4 5" id="KW-0472">Membrane</keyword>
<evidence type="ECO:0000256" key="2">
    <source>
        <dbReference type="ARBA" id="ARBA00022692"/>
    </source>
</evidence>
<name>A0A0R3RNB6_9BILA</name>
<evidence type="ECO:0000256" key="4">
    <source>
        <dbReference type="ARBA" id="ARBA00023136"/>
    </source>
</evidence>
<accession>A0A0R3RNB6</accession>
<dbReference type="Pfam" id="PF10328">
    <property type="entry name" value="7TM_GPCR_Srx"/>
    <property type="match status" value="2"/>
</dbReference>
<evidence type="ECO:0000256" key="5">
    <source>
        <dbReference type="SAM" id="Phobius"/>
    </source>
</evidence>
<evidence type="ECO:0000313" key="8">
    <source>
        <dbReference type="WBParaSite" id="EEL_0000297601-mRNA-1"/>
    </source>
</evidence>
<dbReference type="PROSITE" id="PS50262">
    <property type="entry name" value="G_PROTEIN_RECEP_F1_2"/>
    <property type="match status" value="1"/>
</dbReference>
<reference evidence="8" key="1">
    <citation type="submission" date="2017-02" db="UniProtKB">
        <authorList>
            <consortium name="WormBaseParasite"/>
        </authorList>
    </citation>
    <scope>IDENTIFICATION</scope>
</reference>
<feature type="transmembrane region" description="Helical" evidence="5">
    <location>
        <begin position="75"/>
        <end position="96"/>
    </location>
</feature>
<evidence type="ECO:0000259" key="6">
    <source>
        <dbReference type="PROSITE" id="PS50262"/>
    </source>
</evidence>
<dbReference type="InterPro" id="IPR000276">
    <property type="entry name" value="GPCR_Rhodpsn"/>
</dbReference>
<dbReference type="AlphaFoldDB" id="A0A0R3RNB6"/>
<feature type="transmembrane region" description="Helical" evidence="5">
    <location>
        <begin position="143"/>
        <end position="163"/>
    </location>
</feature>
<dbReference type="Proteomes" id="UP000050640">
    <property type="component" value="Unplaced"/>
</dbReference>
<keyword evidence="2 5" id="KW-0812">Transmembrane</keyword>
<keyword evidence="3 5" id="KW-1133">Transmembrane helix</keyword>
<dbReference type="GO" id="GO:0004930">
    <property type="term" value="F:G protein-coupled receptor activity"/>
    <property type="evidence" value="ECO:0007669"/>
    <property type="project" value="InterPro"/>
</dbReference>
<feature type="domain" description="G-protein coupled receptors family 1 profile" evidence="6">
    <location>
        <begin position="8"/>
        <end position="284"/>
    </location>
</feature>
<dbReference type="WBParaSite" id="EEL_0000297601-mRNA-1">
    <property type="protein sequence ID" value="EEL_0000297601-mRNA-1"/>
    <property type="gene ID" value="EEL_0000297601"/>
</dbReference>
<dbReference type="SUPFAM" id="SSF81321">
    <property type="entry name" value="Family A G protein-coupled receptor-like"/>
    <property type="match status" value="1"/>
</dbReference>
<feature type="transmembrane region" description="Helical" evidence="5">
    <location>
        <begin position="190"/>
        <end position="219"/>
    </location>
</feature>
<dbReference type="InterPro" id="IPR017452">
    <property type="entry name" value="GPCR_Rhodpsn_7TM"/>
</dbReference>
<feature type="transmembrane region" description="Helical" evidence="5">
    <location>
        <begin position="28"/>
        <end position="54"/>
    </location>
</feature>
<protein>
    <submittedName>
        <fullName evidence="8">G_PROTEIN_RECEP_F1_2 domain-containing protein</fullName>
    </submittedName>
</protein>
<keyword evidence="7" id="KW-1185">Reference proteome</keyword>